<dbReference type="InterPro" id="IPR043502">
    <property type="entry name" value="DNA/RNA_pol_sf"/>
</dbReference>
<sequence length="132" mass="15401">MQMKVDDAEQQRKNIFHTRCLVQWKVCMLIIDGGSCANVASCEMVEKLDLATTKHPNPYKLQWLNDCGEIREYDVFPEEEPSRLLSMRGIEHQIDFISEVVLPNRPAYRVNPEETKKIQRQVEELLAKGKIR</sequence>
<dbReference type="SUPFAM" id="SSF56672">
    <property type="entry name" value="DNA/RNA polymerases"/>
    <property type="match status" value="1"/>
</dbReference>
<dbReference type="Gene3D" id="3.10.10.10">
    <property type="entry name" value="HIV Type 1 Reverse Transcriptase, subunit A, domain 1"/>
    <property type="match status" value="1"/>
</dbReference>
<evidence type="ECO:0000313" key="1">
    <source>
        <dbReference type="EMBL" id="KAL0373467.1"/>
    </source>
</evidence>
<reference evidence="1" key="1">
    <citation type="submission" date="2020-06" db="EMBL/GenBank/DDBJ databases">
        <authorList>
            <person name="Li T."/>
            <person name="Hu X."/>
            <person name="Zhang T."/>
            <person name="Song X."/>
            <person name="Zhang H."/>
            <person name="Dai N."/>
            <person name="Sheng W."/>
            <person name="Hou X."/>
            <person name="Wei L."/>
        </authorList>
    </citation>
    <scope>NUCLEOTIDE SEQUENCE</scope>
    <source>
        <strain evidence="1">G02</strain>
        <tissue evidence="1">Leaf</tissue>
    </source>
</reference>
<reference evidence="1" key="2">
    <citation type="journal article" date="2024" name="Plant">
        <title>Genomic evolution and insights into agronomic trait innovations of Sesamum species.</title>
        <authorList>
            <person name="Miao H."/>
            <person name="Wang L."/>
            <person name="Qu L."/>
            <person name="Liu H."/>
            <person name="Sun Y."/>
            <person name="Le M."/>
            <person name="Wang Q."/>
            <person name="Wei S."/>
            <person name="Zheng Y."/>
            <person name="Lin W."/>
            <person name="Duan Y."/>
            <person name="Cao H."/>
            <person name="Xiong S."/>
            <person name="Wang X."/>
            <person name="Wei L."/>
            <person name="Li C."/>
            <person name="Ma Q."/>
            <person name="Ju M."/>
            <person name="Zhao R."/>
            <person name="Li G."/>
            <person name="Mu C."/>
            <person name="Tian Q."/>
            <person name="Mei H."/>
            <person name="Zhang T."/>
            <person name="Gao T."/>
            <person name="Zhang H."/>
        </authorList>
    </citation>
    <scope>NUCLEOTIDE SEQUENCE</scope>
    <source>
        <strain evidence="1">G02</strain>
    </source>
</reference>
<organism evidence="1">
    <name type="scientific">Sesamum radiatum</name>
    <name type="common">Black benniseed</name>
    <dbReference type="NCBI Taxonomy" id="300843"/>
    <lineage>
        <taxon>Eukaryota</taxon>
        <taxon>Viridiplantae</taxon>
        <taxon>Streptophyta</taxon>
        <taxon>Embryophyta</taxon>
        <taxon>Tracheophyta</taxon>
        <taxon>Spermatophyta</taxon>
        <taxon>Magnoliopsida</taxon>
        <taxon>eudicotyledons</taxon>
        <taxon>Gunneridae</taxon>
        <taxon>Pentapetalae</taxon>
        <taxon>asterids</taxon>
        <taxon>lamiids</taxon>
        <taxon>Lamiales</taxon>
        <taxon>Pedaliaceae</taxon>
        <taxon>Sesamum</taxon>
    </lineage>
</organism>
<dbReference type="AlphaFoldDB" id="A0AAW2QZX0"/>
<accession>A0AAW2QZX0</accession>
<comment type="caution">
    <text evidence="1">The sequence shown here is derived from an EMBL/GenBank/DDBJ whole genome shotgun (WGS) entry which is preliminary data.</text>
</comment>
<name>A0AAW2QZX0_SESRA</name>
<gene>
    <name evidence="1" type="ORF">Sradi_3262400</name>
</gene>
<dbReference type="PANTHER" id="PTHR35046">
    <property type="entry name" value="ZINC KNUCKLE (CCHC-TYPE) FAMILY PROTEIN"/>
    <property type="match status" value="1"/>
</dbReference>
<protein>
    <submittedName>
        <fullName evidence="1">Uncharacterized protein</fullName>
    </submittedName>
</protein>
<dbReference type="PANTHER" id="PTHR35046:SF9">
    <property type="entry name" value="RNA-DIRECTED DNA POLYMERASE"/>
    <property type="match status" value="1"/>
</dbReference>
<dbReference type="EMBL" id="JACGWJ010000014">
    <property type="protein sequence ID" value="KAL0373467.1"/>
    <property type="molecule type" value="Genomic_DNA"/>
</dbReference>
<proteinExistence type="predicted"/>